<name>A0ABR4NA30_9FUNG</name>
<feature type="compositionally biased region" description="Low complexity" evidence="1">
    <location>
        <begin position="15"/>
        <end position="26"/>
    </location>
</feature>
<feature type="region of interest" description="Disordered" evidence="1">
    <location>
        <begin position="314"/>
        <end position="340"/>
    </location>
</feature>
<dbReference type="EMBL" id="JADGIZ020000017">
    <property type="protein sequence ID" value="KAL2916319.1"/>
    <property type="molecule type" value="Genomic_DNA"/>
</dbReference>
<keyword evidence="3" id="KW-1185">Reference proteome</keyword>
<feature type="region of interest" description="Disordered" evidence="1">
    <location>
        <begin position="15"/>
        <end position="145"/>
    </location>
</feature>
<dbReference type="Proteomes" id="UP001527925">
    <property type="component" value="Unassembled WGS sequence"/>
</dbReference>
<evidence type="ECO:0000256" key="1">
    <source>
        <dbReference type="SAM" id="MobiDB-lite"/>
    </source>
</evidence>
<organism evidence="2 3">
    <name type="scientific">Polyrhizophydium stewartii</name>
    <dbReference type="NCBI Taxonomy" id="2732419"/>
    <lineage>
        <taxon>Eukaryota</taxon>
        <taxon>Fungi</taxon>
        <taxon>Fungi incertae sedis</taxon>
        <taxon>Chytridiomycota</taxon>
        <taxon>Chytridiomycota incertae sedis</taxon>
        <taxon>Chytridiomycetes</taxon>
        <taxon>Rhizophydiales</taxon>
        <taxon>Rhizophydiales incertae sedis</taxon>
        <taxon>Polyrhizophydium</taxon>
    </lineage>
</organism>
<dbReference type="InterPro" id="IPR014752">
    <property type="entry name" value="Arrestin-like_C"/>
</dbReference>
<accession>A0ABR4NA30</accession>
<feature type="compositionally biased region" description="Low complexity" evidence="1">
    <location>
        <begin position="90"/>
        <end position="141"/>
    </location>
</feature>
<comment type="caution">
    <text evidence="2">The sequence shown here is derived from an EMBL/GenBank/DDBJ whole genome shotgun (WGS) entry which is preliminary data.</text>
</comment>
<feature type="compositionally biased region" description="Low complexity" evidence="1">
    <location>
        <begin position="318"/>
        <end position="340"/>
    </location>
</feature>
<evidence type="ECO:0000313" key="2">
    <source>
        <dbReference type="EMBL" id="KAL2916319.1"/>
    </source>
</evidence>
<evidence type="ECO:0000313" key="3">
    <source>
        <dbReference type="Proteomes" id="UP001527925"/>
    </source>
</evidence>
<sequence length="729" mass="75011">MNGYAAHASYMFSTGRAGARSGGSSRMMLMMPMPDERAAEAAESPPAASPPPPAPASPPPPPPSPPSVQVPLPAEPPAGHAPAPAPLPASSPLQRPASLASLGVRRPSSSLAAPAPSSRSVRSVRSARSVASDAASSTVRSSDVESLSPAAAAAAAAALAVAAGAAAQTVADLPPEFEDLQVSLSSPTVTFRGLHSVLHNDTATLQGHVYVLFGRPPRGLRSVRVRAVGEERVHAFSERSRPSRPRGIFEHLVFLERIVTVWEPTPHELEITRSRELRFRIDLPGDICPATCATAEGSIAYTLEVLLDMVPEHSAADASGPRTPAAASTAASTSAPASAPAAGPLFAAPGTRGVITKRLSALTIGRLGSSSSRAAATAALAAAVHSTTPPAPLATGTEPAMVSSPTEADQASSSDANVGAEPDFVRGEDGDGDEGAAGIAPAKRLTITLTPPSHTDIAGAAAESETSSTAAEATAVPLTAPGTPPGASAGSARGSPLRRSVHAQDPPPDSPVTQAQAPAVAGGAAATTQGLARAFAKLSGIGGHKTQQTEALLVAVVDWRVQRLPTLAEMKQYTEAVMISRLQVNCFATGARILLAHEAEPFNWITVTPCRISVHLVGAIGTIVVERIVVSLVERTLLSGRKRSLASTLRPGFKSYERDRNVLGQRVLQDDAIGPSVLLDLYDLSSAETLNQAAQGTHVGVSHHIALEIHCLKRVQPVHMEIPVMLSFT</sequence>
<feature type="compositionally biased region" description="Low complexity" evidence="1">
    <location>
        <begin position="460"/>
        <end position="475"/>
    </location>
</feature>
<gene>
    <name evidence="2" type="ORF">HK105_204075</name>
</gene>
<proteinExistence type="predicted"/>
<feature type="compositionally biased region" description="Polar residues" evidence="1">
    <location>
        <begin position="403"/>
        <end position="416"/>
    </location>
</feature>
<reference evidence="2 3" key="1">
    <citation type="submission" date="2023-09" db="EMBL/GenBank/DDBJ databases">
        <title>Pangenome analysis of Batrachochytrium dendrobatidis and related Chytrids.</title>
        <authorList>
            <person name="Yacoub M.N."/>
            <person name="Stajich J.E."/>
            <person name="James T.Y."/>
        </authorList>
    </citation>
    <scope>NUCLEOTIDE SEQUENCE [LARGE SCALE GENOMIC DNA]</scope>
    <source>
        <strain evidence="2 3">JEL0888</strain>
    </source>
</reference>
<evidence type="ECO:0008006" key="4">
    <source>
        <dbReference type="Google" id="ProtNLM"/>
    </source>
</evidence>
<feature type="region of interest" description="Disordered" evidence="1">
    <location>
        <begin position="388"/>
        <end position="521"/>
    </location>
</feature>
<dbReference type="Gene3D" id="2.60.40.640">
    <property type="match status" value="1"/>
</dbReference>
<feature type="compositionally biased region" description="Pro residues" evidence="1">
    <location>
        <begin position="47"/>
        <end position="76"/>
    </location>
</feature>
<protein>
    <recommendedName>
        <fullName evidence="4">Arrestin-like N-terminal domain-containing protein</fullName>
    </recommendedName>
</protein>